<dbReference type="PANTHER" id="PTHR21666">
    <property type="entry name" value="PEPTIDASE-RELATED"/>
    <property type="match status" value="1"/>
</dbReference>
<evidence type="ECO:0000259" key="1">
    <source>
        <dbReference type="Pfam" id="PF01551"/>
    </source>
</evidence>
<organism evidence="3 4">
    <name type="scientific">Candidatus Defluviibacterium haderslevense</name>
    <dbReference type="NCBI Taxonomy" id="2981993"/>
    <lineage>
        <taxon>Bacteria</taxon>
        <taxon>Pseudomonadati</taxon>
        <taxon>Bacteroidota</taxon>
        <taxon>Saprospiria</taxon>
        <taxon>Saprospirales</taxon>
        <taxon>Saprospiraceae</taxon>
        <taxon>Candidatus Defluviibacterium</taxon>
    </lineage>
</organism>
<gene>
    <name evidence="3" type="ORF">IPO85_10845</name>
</gene>
<proteinExistence type="predicted"/>
<dbReference type="Pfam" id="PF18962">
    <property type="entry name" value="Por_Secre_tail"/>
    <property type="match status" value="1"/>
</dbReference>
<dbReference type="InterPro" id="IPR026444">
    <property type="entry name" value="Secre_tail"/>
</dbReference>
<dbReference type="Gene3D" id="2.70.70.10">
    <property type="entry name" value="Glucose Permease (Domain IIA)"/>
    <property type="match status" value="1"/>
</dbReference>
<accession>A0A9D7XHS0</accession>
<dbReference type="AlphaFoldDB" id="A0A9D7XHS0"/>
<evidence type="ECO:0000259" key="2">
    <source>
        <dbReference type="Pfam" id="PF18962"/>
    </source>
</evidence>
<protein>
    <submittedName>
        <fullName evidence="3">Peptidoglycan DD-metalloendopeptidase family protein</fullName>
    </submittedName>
</protein>
<feature type="domain" description="Secretion system C-terminal sorting" evidence="2">
    <location>
        <begin position="400"/>
        <end position="467"/>
    </location>
</feature>
<sequence>MKKVMLLICCLLVFLFISISFGQVNSGFQISNEDYGNFSSNNAEHPCISEEQYLMIEQSCKENIQLLQSKGVLHKNSAAVTLFNWPLKAANGLSDCSFYRISAYVDQNTGSGTIQDFSCGTNTYDGHRGTDISIWPFNFYKMDHDFVEVIAAAPGIIINKHDGEFDKNCAANNQTANYLIIRHADGSQANYWHMKKNSLTKKVIGESVLAGEYLGIVGSSGSSTGPHLHFEVWAGSTVATRVDPYAGNCNTLNAISWWANQKSYMETGIVKVSVNTTDIVFPACPATETPNESDVFQIPFQGAGLAPGFAKFYIFIREEMSGLTANMSILNPDGTTFTSWTYMSTAANKTRINGFSKKLPTTPGIYTFMANYNGTICSKTFKITAATNTDNLNHENKSIIYPNPSSGTFILEMKKSVATEIEIFNLLGVIVYRASIIKPITEFNLNLPANIYLYKIRNENKVSDTGKLLIE</sequence>
<dbReference type="EMBL" id="JADKFW010000007">
    <property type="protein sequence ID" value="MBK9717988.1"/>
    <property type="molecule type" value="Genomic_DNA"/>
</dbReference>
<dbReference type="GO" id="GO:0004222">
    <property type="term" value="F:metalloendopeptidase activity"/>
    <property type="evidence" value="ECO:0007669"/>
    <property type="project" value="TreeGrafter"/>
</dbReference>
<dbReference type="InterPro" id="IPR050570">
    <property type="entry name" value="Cell_wall_metabolism_enzyme"/>
</dbReference>
<evidence type="ECO:0000313" key="4">
    <source>
        <dbReference type="Proteomes" id="UP000808349"/>
    </source>
</evidence>
<evidence type="ECO:0000313" key="3">
    <source>
        <dbReference type="EMBL" id="MBK9717988.1"/>
    </source>
</evidence>
<name>A0A9D7XHS0_9BACT</name>
<comment type="caution">
    <text evidence="3">The sequence shown here is derived from an EMBL/GenBank/DDBJ whole genome shotgun (WGS) entry which is preliminary data.</text>
</comment>
<dbReference type="InterPro" id="IPR016047">
    <property type="entry name" value="M23ase_b-sheet_dom"/>
</dbReference>
<dbReference type="Pfam" id="PF01551">
    <property type="entry name" value="Peptidase_M23"/>
    <property type="match status" value="1"/>
</dbReference>
<dbReference type="InterPro" id="IPR011055">
    <property type="entry name" value="Dup_hybrid_motif"/>
</dbReference>
<feature type="domain" description="M23ase beta-sheet core" evidence="1">
    <location>
        <begin position="148"/>
        <end position="235"/>
    </location>
</feature>
<dbReference type="CDD" id="cd12797">
    <property type="entry name" value="M23_peptidase"/>
    <property type="match status" value="1"/>
</dbReference>
<dbReference type="NCBIfam" id="TIGR04183">
    <property type="entry name" value="Por_Secre_tail"/>
    <property type="match status" value="1"/>
</dbReference>
<reference evidence="3 4" key="1">
    <citation type="submission" date="2020-10" db="EMBL/GenBank/DDBJ databases">
        <title>Connecting structure to function with the recovery of over 1000 high-quality activated sludge metagenome-assembled genomes encoding full-length rRNA genes using long-read sequencing.</title>
        <authorList>
            <person name="Singleton C.M."/>
            <person name="Petriglieri F."/>
            <person name="Kristensen J.M."/>
            <person name="Kirkegaard R.H."/>
            <person name="Michaelsen T.Y."/>
            <person name="Andersen M.H."/>
            <person name="Karst S.M."/>
            <person name="Dueholm M.S."/>
            <person name="Nielsen P.H."/>
            <person name="Albertsen M."/>
        </authorList>
    </citation>
    <scope>NUCLEOTIDE SEQUENCE [LARGE SCALE GENOMIC DNA]</scope>
    <source>
        <strain evidence="3">Ribe_18-Q3-R11-54_BAT3C.373</strain>
    </source>
</reference>
<dbReference type="SUPFAM" id="SSF51261">
    <property type="entry name" value="Duplicated hybrid motif"/>
    <property type="match status" value="1"/>
</dbReference>
<dbReference type="PANTHER" id="PTHR21666:SF270">
    <property type="entry name" value="MUREIN HYDROLASE ACTIVATOR ENVC"/>
    <property type="match status" value="1"/>
</dbReference>
<dbReference type="Proteomes" id="UP000808349">
    <property type="component" value="Unassembled WGS sequence"/>
</dbReference>